<dbReference type="GO" id="GO:0032259">
    <property type="term" value="P:methylation"/>
    <property type="evidence" value="ECO:0007669"/>
    <property type="project" value="UniProtKB-KW"/>
</dbReference>
<gene>
    <name evidence="4" type="ORF">H8B22_04900</name>
</gene>
<dbReference type="CDD" id="cd02440">
    <property type="entry name" value="AdoMet_MTases"/>
    <property type="match status" value="1"/>
</dbReference>
<dbReference type="Proteomes" id="UP000516018">
    <property type="component" value="Chromosome"/>
</dbReference>
<protein>
    <recommendedName>
        <fullName evidence="2">Protein-L-isoaspartate O-methyltransferase</fullName>
    </recommendedName>
    <alternativeName>
        <fullName evidence="3">Protein L-isoaspartyl methyltransferase</fullName>
    </alternativeName>
</protein>
<organism evidence="4 5">
    <name type="scientific">Agrilutibacter terrestris</name>
    <dbReference type="NCBI Taxonomy" id="2865112"/>
    <lineage>
        <taxon>Bacteria</taxon>
        <taxon>Pseudomonadati</taxon>
        <taxon>Pseudomonadota</taxon>
        <taxon>Gammaproteobacteria</taxon>
        <taxon>Lysobacterales</taxon>
        <taxon>Lysobacteraceae</taxon>
        <taxon>Agrilutibacter</taxon>
    </lineage>
</organism>
<sequence length="223" mass="23843">MSTIDFAKARELMVEQQVRPWDVLDPRVLDVLATLPREDFVPAAQRALAYADLPLPLAHGESMLKPVVEGRVLQALALQPGDDVLEIGTGSGFLAACLGRLAREVVSLERHADLADAARANLAAHRAGNVNVITADAFSWDASSLGSGRRFAAICVTGAVAAIPPRFIEWLQPGGRMFVVRGRAPAMEAVLLRNQSGAPRIESLFETDLPYLAGAAPAPTFEL</sequence>
<dbReference type="InterPro" id="IPR000682">
    <property type="entry name" value="PCMT"/>
</dbReference>
<evidence type="ECO:0000313" key="4">
    <source>
        <dbReference type="EMBL" id="QNP41549.1"/>
    </source>
</evidence>
<evidence type="ECO:0000256" key="1">
    <source>
        <dbReference type="ARBA" id="ARBA00005369"/>
    </source>
</evidence>
<accession>A0A7H0FZT3</accession>
<dbReference type="PANTHER" id="PTHR11579">
    <property type="entry name" value="PROTEIN-L-ISOASPARTATE O-METHYLTRANSFERASE"/>
    <property type="match status" value="1"/>
</dbReference>
<dbReference type="EMBL" id="CP060820">
    <property type="protein sequence ID" value="QNP41549.1"/>
    <property type="molecule type" value="Genomic_DNA"/>
</dbReference>
<keyword evidence="4" id="KW-0808">Transferase</keyword>
<keyword evidence="5" id="KW-1185">Reference proteome</keyword>
<dbReference type="AlphaFoldDB" id="A0A7H0FZT3"/>
<comment type="similarity">
    <text evidence="1">Belongs to the methyltransferase superfamily. L-isoaspartyl/D-aspartyl protein methyltransferase family.</text>
</comment>
<dbReference type="KEGG" id="lsx:H8B22_04900"/>
<dbReference type="RefSeq" id="WP_187712985.1">
    <property type="nucleotide sequence ID" value="NZ_CP060820.1"/>
</dbReference>
<dbReference type="InterPro" id="IPR029063">
    <property type="entry name" value="SAM-dependent_MTases_sf"/>
</dbReference>
<dbReference type="SUPFAM" id="SSF53335">
    <property type="entry name" value="S-adenosyl-L-methionine-dependent methyltransferases"/>
    <property type="match status" value="1"/>
</dbReference>
<reference evidence="4 5" key="1">
    <citation type="submission" date="2020-08" db="EMBL/GenBank/DDBJ databases">
        <title>Lysobacter sp. II4 sp. nov., isolated from soil.</title>
        <authorList>
            <person name="Woo C.Y."/>
            <person name="Kim J."/>
        </authorList>
    </citation>
    <scope>NUCLEOTIDE SEQUENCE [LARGE SCALE GENOMIC DNA]</scope>
    <source>
        <strain evidence="4 5">II4</strain>
    </source>
</reference>
<proteinExistence type="inferred from homology"/>
<name>A0A7H0FZT3_9GAMM</name>
<dbReference type="Pfam" id="PF01135">
    <property type="entry name" value="PCMT"/>
    <property type="match status" value="1"/>
</dbReference>
<dbReference type="PANTHER" id="PTHR11579:SF18">
    <property type="entry name" value="PROTEIN-L-ISOASPARTATE O-METHYLTRANSFERASE"/>
    <property type="match status" value="1"/>
</dbReference>
<dbReference type="GO" id="GO:0004719">
    <property type="term" value="F:protein-L-isoaspartate (D-aspartate) O-methyltransferase activity"/>
    <property type="evidence" value="ECO:0007669"/>
    <property type="project" value="InterPro"/>
</dbReference>
<dbReference type="Gene3D" id="3.40.50.150">
    <property type="entry name" value="Vaccinia Virus protein VP39"/>
    <property type="match status" value="1"/>
</dbReference>
<evidence type="ECO:0000256" key="3">
    <source>
        <dbReference type="ARBA" id="ARBA00030757"/>
    </source>
</evidence>
<dbReference type="GO" id="GO:0005737">
    <property type="term" value="C:cytoplasm"/>
    <property type="evidence" value="ECO:0007669"/>
    <property type="project" value="TreeGrafter"/>
</dbReference>
<keyword evidence="4" id="KW-0489">Methyltransferase</keyword>
<evidence type="ECO:0000256" key="2">
    <source>
        <dbReference type="ARBA" id="ARBA00013346"/>
    </source>
</evidence>
<evidence type="ECO:0000313" key="5">
    <source>
        <dbReference type="Proteomes" id="UP000516018"/>
    </source>
</evidence>